<protein>
    <submittedName>
        <fullName evidence="4">Glucose-6-phosphate isomerase</fullName>
    </submittedName>
</protein>
<dbReference type="EMBL" id="FSRJ01000001">
    <property type="protein sequence ID" value="SIN74582.1"/>
    <property type="molecule type" value="Genomic_DNA"/>
</dbReference>
<dbReference type="GO" id="GO:0097367">
    <property type="term" value="F:carbohydrate derivative binding"/>
    <property type="evidence" value="ECO:0007669"/>
    <property type="project" value="InterPro"/>
</dbReference>
<reference evidence="5" key="1">
    <citation type="submission" date="2016-11" db="EMBL/GenBank/DDBJ databases">
        <authorList>
            <person name="Varghese N."/>
            <person name="Submissions S."/>
        </authorList>
    </citation>
    <scope>NUCLEOTIDE SEQUENCE [LARGE SCALE GENOMIC DNA]</scope>
    <source>
        <strain evidence="5">DSM 8595</strain>
    </source>
</reference>
<dbReference type="InterPro" id="IPR046348">
    <property type="entry name" value="SIS_dom_sf"/>
</dbReference>
<evidence type="ECO:0000313" key="5">
    <source>
        <dbReference type="Proteomes" id="UP000184699"/>
    </source>
</evidence>
<dbReference type="GO" id="GO:0004347">
    <property type="term" value="F:glucose-6-phosphate isomerase activity"/>
    <property type="evidence" value="ECO:0007669"/>
    <property type="project" value="InterPro"/>
</dbReference>
<evidence type="ECO:0000256" key="3">
    <source>
        <dbReference type="ARBA" id="ARBA00023235"/>
    </source>
</evidence>
<dbReference type="AlphaFoldDB" id="A0A1N6DUY0"/>
<dbReference type="GO" id="GO:0048029">
    <property type="term" value="F:monosaccharide binding"/>
    <property type="evidence" value="ECO:0007669"/>
    <property type="project" value="TreeGrafter"/>
</dbReference>
<dbReference type="Proteomes" id="UP000184699">
    <property type="component" value="Unassembled WGS sequence"/>
</dbReference>
<dbReference type="OrthoDB" id="140919at2"/>
<dbReference type="UniPathway" id="UPA00109">
    <property type="reaction ID" value="UER00181"/>
</dbReference>
<dbReference type="STRING" id="232089.SAMN05443544_0766"/>
<keyword evidence="5" id="KW-1185">Reference proteome</keyword>
<accession>A0A1N6DUY0</accession>
<dbReference type="PANTHER" id="PTHR11469:SF1">
    <property type="entry name" value="GLUCOSE-6-PHOSPHATE ISOMERASE"/>
    <property type="match status" value="1"/>
</dbReference>
<evidence type="ECO:0000256" key="2">
    <source>
        <dbReference type="ARBA" id="ARBA00023152"/>
    </source>
</evidence>
<dbReference type="RefSeq" id="WP_074258969.1">
    <property type="nucleotide sequence ID" value="NZ_FSRJ01000001.1"/>
</dbReference>
<dbReference type="SUPFAM" id="SSF53697">
    <property type="entry name" value="SIS domain"/>
    <property type="match status" value="1"/>
</dbReference>
<dbReference type="PANTHER" id="PTHR11469">
    <property type="entry name" value="GLUCOSE-6-PHOSPHATE ISOMERASE"/>
    <property type="match status" value="1"/>
</dbReference>
<organism evidence="4 5">
    <name type="scientific">Agromyces cerinus subsp. cerinus</name>
    <dbReference type="NCBI Taxonomy" id="232089"/>
    <lineage>
        <taxon>Bacteria</taxon>
        <taxon>Bacillati</taxon>
        <taxon>Actinomycetota</taxon>
        <taxon>Actinomycetes</taxon>
        <taxon>Micrococcales</taxon>
        <taxon>Microbacteriaceae</taxon>
        <taxon>Agromyces</taxon>
    </lineage>
</organism>
<dbReference type="GO" id="GO:0006094">
    <property type="term" value="P:gluconeogenesis"/>
    <property type="evidence" value="ECO:0007669"/>
    <property type="project" value="UniProtKB-KW"/>
</dbReference>
<gene>
    <name evidence="4" type="ORF">SAMN05443544_0766</name>
</gene>
<dbReference type="PRINTS" id="PR00662">
    <property type="entry name" value="G6PISOMERASE"/>
</dbReference>
<dbReference type="GO" id="GO:0051156">
    <property type="term" value="P:glucose 6-phosphate metabolic process"/>
    <property type="evidence" value="ECO:0007669"/>
    <property type="project" value="TreeGrafter"/>
</dbReference>
<evidence type="ECO:0000313" key="4">
    <source>
        <dbReference type="EMBL" id="SIN74582.1"/>
    </source>
</evidence>
<proteinExistence type="predicted"/>
<name>A0A1N6DUY0_9MICO</name>
<sequence length="534" mass="55457">MSFRISVSGAAADAVRSTVPTLVADLVASGITAQDASLWGADAETEAAKRLGWTEAVAISRPLVPEIEALREELEAAGVDHIVLAGMGGSSLAPEVITRTTNVDLTVLDSTEPGQVRSALADRLASSALVVSSKSGSTVETDSQRRVYEQAFRDAGIDPATRIIVVTDPGSPLDESARAAGYRVFNADPDVGGRYSALTAFGLVPSGLAGVDISEVLDEAETIELSLAIDSPENPGLVLGAAIAATAPLRDKLGLIADGTHIVGLPDWAEQLIAESTGKNGTGLLPVVLDVDAPELGEDLADLQIVRIVDDAGDEIFGRDDSGEIRVSGTLGAQLLVWEYATAVAGRILGINPFDQPDVESAKIAARGLLDARPEPTPAAFVEQGIEVRGTAEVIGASSDLASAIDVLLEELPADGYLSIQAYVDRVAHPELERLRGLLAARAGRPVTFGWGPRFLHSTGQFHKGGPAVGAFLQITQTPAEDLAIPDRPFTFGQLIAAQASGDASVLAEHGRPVLTLTLTDPSANTATLFDVVA</sequence>
<dbReference type="Gene3D" id="3.40.50.10490">
    <property type="entry name" value="Glucose-6-phosphate isomerase like protein, domain 1"/>
    <property type="match status" value="2"/>
</dbReference>
<dbReference type="InterPro" id="IPR001672">
    <property type="entry name" value="G6P_Isomerase"/>
</dbReference>
<keyword evidence="3 4" id="KW-0413">Isomerase</keyword>
<keyword evidence="1" id="KW-0312">Gluconeogenesis</keyword>
<dbReference type="GO" id="GO:0006096">
    <property type="term" value="P:glycolytic process"/>
    <property type="evidence" value="ECO:0007669"/>
    <property type="project" value="UniProtKB-UniPathway"/>
</dbReference>
<evidence type="ECO:0000256" key="1">
    <source>
        <dbReference type="ARBA" id="ARBA00022432"/>
    </source>
</evidence>
<dbReference type="GO" id="GO:0005829">
    <property type="term" value="C:cytosol"/>
    <property type="evidence" value="ECO:0007669"/>
    <property type="project" value="TreeGrafter"/>
</dbReference>
<keyword evidence="2" id="KW-0324">Glycolysis</keyword>
<dbReference type="PROSITE" id="PS51463">
    <property type="entry name" value="P_GLUCOSE_ISOMERASE_3"/>
    <property type="match status" value="1"/>
</dbReference>